<organism evidence="2 3">
    <name type="scientific">Cyclobacterium amurskyense</name>
    <dbReference type="NCBI Taxonomy" id="320787"/>
    <lineage>
        <taxon>Bacteria</taxon>
        <taxon>Pseudomonadati</taxon>
        <taxon>Bacteroidota</taxon>
        <taxon>Cytophagia</taxon>
        <taxon>Cytophagales</taxon>
        <taxon>Cyclobacteriaceae</taxon>
        <taxon>Cyclobacterium</taxon>
    </lineage>
</organism>
<dbReference type="AlphaFoldDB" id="A0A0H4PE01"/>
<sequence length="194" mass="22121">MTTFVTMDKLINYLLEFGQLNQQQIDMIKRKAQVLELKKGDYFSEAGKIPKQVAFIEEGILRVCYYNSEGDEITKYFVDENNFAVDINSFNQKIPSSEYVQALTDCSLLVFSTESLNDLSGTIIQWDGIINKITEKALIEKVNKLSPMLAEDATTRYLSFLEKFPNLANRIPLSYLASYLGITQSSLSRIRKSI</sequence>
<evidence type="ECO:0000313" key="3">
    <source>
        <dbReference type="Proteomes" id="UP000036520"/>
    </source>
</evidence>
<feature type="domain" description="Cyclic nucleotide-binding" evidence="1">
    <location>
        <begin position="16"/>
        <end position="119"/>
    </location>
</feature>
<dbReference type="KEGG" id="camu:CA2015_3305"/>
<dbReference type="Gene3D" id="2.60.120.10">
    <property type="entry name" value="Jelly Rolls"/>
    <property type="match status" value="1"/>
</dbReference>
<keyword evidence="3" id="KW-1185">Reference proteome</keyword>
<dbReference type="PROSITE" id="PS50042">
    <property type="entry name" value="CNMP_BINDING_3"/>
    <property type="match status" value="1"/>
</dbReference>
<evidence type="ECO:0000259" key="1">
    <source>
        <dbReference type="PROSITE" id="PS50042"/>
    </source>
</evidence>
<dbReference type="PATRIC" id="fig|320787.5.peg.3609"/>
<dbReference type="InterPro" id="IPR000595">
    <property type="entry name" value="cNMP-bd_dom"/>
</dbReference>
<dbReference type="SUPFAM" id="SSF51206">
    <property type="entry name" value="cAMP-binding domain-like"/>
    <property type="match status" value="1"/>
</dbReference>
<dbReference type="InterPro" id="IPR014710">
    <property type="entry name" value="RmlC-like_jellyroll"/>
</dbReference>
<reference evidence="2 3" key="1">
    <citation type="submission" date="2015-07" db="EMBL/GenBank/DDBJ databases">
        <authorList>
            <person name="Kim K.M."/>
        </authorList>
    </citation>
    <scope>NUCLEOTIDE SEQUENCE [LARGE SCALE GENOMIC DNA]</scope>
    <source>
        <strain evidence="2 3">KCTC 12363</strain>
    </source>
</reference>
<dbReference type="EMBL" id="CP012040">
    <property type="protein sequence ID" value="AKP52696.1"/>
    <property type="molecule type" value="Genomic_DNA"/>
</dbReference>
<dbReference type="OrthoDB" id="758145at2"/>
<dbReference type="STRING" id="320787.CA2015_3305"/>
<dbReference type="CDD" id="cd00038">
    <property type="entry name" value="CAP_ED"/>
    <property type="match status" value="1"/>
</dbReference>
<accession>A0A0H4PE01</accession>
<gene>
    <name evidence="2" type="ORF">CA2015_3305</name>
</gene>
<dbReference type="Pfam" id="PF00027">
    <property type="entry name" value="cNMP_binding"/>
    <property type="match status" value="1"/>
</dbReference>
<evidence type="ECO:0000313" key="2">
    <source>
        <dbReference type="EMBL" id="AKP52696.1"/>
    </source>
</evidence>
<dbReference type="InterPro" id="IPR018490">
    <property type="entry name" value="cNMP-bd_dom_sf"/>
</dbReference>
<name>A0A0H4PE01_9BACT</name>
<protein>
    <submittedName>
        <fullName evidence="2">Cyclic nucleotide-binding protein</fullName>
    </submittedName>
</protein>
<proteinExistence type="predicted"/>
<dbReference type="Proteomes" id="UP000036520">
    <property type="component" value="Chromosome"/>
</dbReference>